<dbReference type="InterPro" id="IPR017452">
    <property type="entry name" value="GPCR_Rhodpsn_7TM"/>
</dbReference>
<reference evidence="10" key="1">
    <citation type="submission" date="2021-02" db="EMBL/GenBank/DDBJ databases">
        <authorList>
            <person name="Nowell W R."/>
        </authorList>
    </citation>
    <scope>NUCLEOTIDE SEQUENCE</scope>
</reference>
<dbReference type="GO" id="GO:0016192">
    <property type="term" value="P:vesicle-mediated transport"/>
    <property type="evidence" value="ECO:0007669"/>
    <property type="project" value="UniProtKB-ARBA"/>
</dbReference>
<evidence type="ECO:0000256" key="6">
    <source>
        <dbReference type="ARBA" id="ARBA00023157"/>
    </source>
</evidence>
<dbReference type="Pfam" id="PF00057">
    <property type="entry name" value="Ldl_recept_a"/>
    <property type="match status" value="1"/>
</dbReference>
<sequence>MDDTSLQYDCLFYRVRHEKLAFQELSNIIDNTIPYCFRPDNETEMFSSDLTNLSDRIFTFDELRRHNITTQQLLSWSAPIDLVEQYQFYLDESNSSLSLLSNELFYNCTKPWFGLRCQYSFEFSEELSIYNIVEAEFSRKASYSESSKMLITLPCYVHLKCDRGGPLCLDWREVCDGRVDCLDGGLDEAFCFDVEINECSETEYRCHNGLCIPEEFWNDGIGDADCLDRSDEIADVAYPRSCFQDPTFRCEEHACRMNWHQFPCGDGQCVQKFDKCHNGRHALLIQSMALQGDMSNNCWIIMICLTMLNNEVNGISCESWLMNDSVIKFLQTCEIIFQFPIIPVHFGHIRLLYERPYLKFNQSSFLMPDYICYDQLHCDCIIPTFFHRNLTCLHSYRLQLHASISGHPWIDMILEINSYFSSCLILHTFSDKKAIYHNYSLLHHCQNSAKYISKHRIADENKDCCMGDDEDNRLSCLINDKYRVKCPNQSICLSSLHSIHDCPESQNQYHNNVPFHIFCDGFEEHFFEDFNGQSYTDESECNYWPCNNIYSRCDGFWACPNGDDEENCHPKVCPSEMHPCISPTNYSLTCLSAEQVGDVQQSPKSDILTSINPRRECFSIEHIFNSTIMKMPRFHRIKFYHIPCQTNFDLNCFIDETYLCLCTNDHHANCVKFDRHKNLECPSTNYCTNGAQCRQDHPNCPSTVICVCNECFFGSQCQFYSKGFGLTLDEILGYEIKRNIFLFDQPFSVKLSALITMIMFTIGTINGIFSIITFKNKTSQAVGCGMYLLASSITSLMIVILFTLKFWFLIFSYIDSFAQRLILYSNCMLIEPLLKILLYIDNWLNGCVAAERAFAVFKGVYFDKKTSRKLAKWVIIFMIIINVILLIPQLSYLHLFDDEKEERTWCVILYSSSLHIYNSFIIFFHFFTPFFINLFSAIFIIIATARQRGITQTENLYMKQFKNKLKQHKHLFISPVILILLSLPRLIISFTLDCKKSSKHFWLYLIGYFVSFMPSILIFVVFVLPSTIFKRSFKEAILHGRRRIPLLKMNFYSK</sequence>
<dbReference type="GO" id="GO:0004930">
    <property type="term" value="F:G protein-coupled receptor activity"/>
    <property type="evidence" value="ECO:0007669"/>
    <property type="project" value="InterPro"/>
</dbReference>
<dbReference type="EMBL" id="CAJNRE010021654">
    <property type="protein sequence ID" value="CAF2261159.1"/>
    <property type="molecule type" value="Genomic_DNA"/>
</dbReference>
<dbReference type="InterPro" id="IPR036055">
    <property type="entry name" value="LDL_receptor-like_sf"/>
</dbReference>
<name>A0A817AUG7_9BILA</name>
<dbReference type="PROSITE" id="PS50262">
    <property type="entry name" value="G_PROTEIN_RECEP_F1_2"/>
    <property type="match status" value="1"/>
</dbReference>
<keyword evidence="4 8" id="KW-1133">Transmembrane helix</keyword>
<dbReference type="Proteomes" id="UP000663824">
    <property type="component" value="Unassembled WGS sequence"/>
</dbReference>
<keyword evidence="6 7" id="KW-1015">Disulfide bond</keyword>
<dbReference type="InterPro" id="IPR000276">
    <property type="entry name" value="GPCR_Rhodpsn"/>
</dbReference>
<organism evidence="10 11">
    <name type="scientific">Rotaria magnacalcarata</name>
    <dbReference type="NCBI Taxonomy" id="392030"/>
    <lineage>
        <taxon>Eukaryota</taxon>
        <taxon>Metazoa</taxon>
        <taxon>Spiralia</taxon>
        <taxon>Gnathifera</taxon>
        <taxon>Rotifera</taxon>
        <taxon>Eurotatoria</taxon>
        <taxon>Bdelloidea</taxon>
        <taxon>Philodinida</taxon>
        <taxon>Philodinidae</taxon>
        <taxon>Rotaria</taxon>
    </lineage>
</organism>
<comment type="caution">
    <text evidence="10">The sequence shown here is derived from an EMBL/GenBank/DDBJ whole genome shotgun (WGS) entry which is preliminary data.</text>
</comment>
<accession>A0A817AUG7</accession>
<feature type="transmembrane region" description="Helical" evidence="8">
    <location>
        <begin position="1002"/>
        <end position="1024"/>
    </location>
</feature>
<keyword evidence="5 8" id="KW-0472">Membrane</keyword>
<dbReference type="Pfam" id="PF00001">
    <property type="entry name" value="7tm_1"/>
    <property type="match status" value="1"/>
</dbReference>
<dbReference type="GO" id="GO:0005886">
    <property type="term" value="C:plasma membrane"/>
    <property type="evidence" value="ECO:0007669"/>
    <property type="project" value="TreeGrafter"/>
</dbReference>
<feature type="disulfide bond" evidence="7">
    <location>
        <begin position="199"/>
        <end position="211"/>
    </location>
</feature>
<dbReference type="InterPro" id="IPR000742">
    <property type="entry name" value="EGF"/>
</dbReference>
<keyword evidence="2 8" id="KW-0812">Transmembrane</keyword>
<dbReference type="PANTHER" id="PTHR24270">
    <property type="entry name" value="LOW-DENSITY LIPOPROTEIN RECEPTOR-RELATED"/>
    <property type="match status" value="1"/>
</dbReference>
<dbReference type="SMART" id="SM00192">
    <property type="entry name" value="LDLa"/>
    <property type="match status" value="3"/>
</dbReference>
<evidence type="ECO:0000256" key="8">
    <source>
        <dbReference type="SAM" id="Phobius"/>
    </source>
</evidence>
<comment type="caution">
    <text evidence="7">Lacks conserved residue(s) required for the propagation of feature annotation.</text>
</comment>
<dbReference type="AlphaFoldDB" id="A0A817AUG7"/>
<dbReference type="PANTHER" id="PTHR24270:SF62">
    <property type="entry name" value="LOW-DENSITY LIPOPROTEIN RECEPTOR-RELATED PROTEIN 2"/>
    <property type="match status" value="1"/>
</dbReference>
<evidence type="ECO:0000256" key="7">
    <source>
        <dbReference type="PROSITE-ProRule" id="PRU00124"/>
    </source>
</evidence>
<evidence type="ECO:0000256" key="5">
    <source>
        <dbReference type="ARBA" id="ARBA00023136"/>
    </source>
</evidence>
<evidence type="ECO:0000313" key="10">
    <source>
        <dbReference type="EMBL" id="CAF2261159.1"/>
    </source>
</evidence>
<dbReference type="InterPro" id="IPR002172">
    <property type="entry name" value="LDrepeatLR_classA_rpt"/>
</dbReference>
<dbReference type="InterPro" id="IPR050685">
    <property type="entry name" value="LDLR"/>
</dbReference>
<evidence type="ECO:0000256" key="2">
    <source>
        <dbReference type="ARBA" id="ARBA00022692"/>
    </source>
</evidence>
<dbReference type="PROSITE" id="PS50068">
    <property type="entry name" value="LDLRA_2"/>
    <property type="match status" value="1"/>
</dbReference>
<keyword evidence="3" id="KW-0677">Repeat</keyword>
<protein>
    <recommendedName>
        <fullName evidence="9">G-protein coupled receptors family 1 profile domain-containing protein</fullName>
    </recommendedName>
</protein>
<proteinExistence type="predicted"/>
<evidence type="ECO:0000256" key="4">
    <source>
        <dbReference type="ARBA" id="ARBA00022989"/>
    </source>
</evidence>
<evidence type="ECO:0000256" key="3">
    <source>
        <dbReference type="ARBA" id="ARBA00022737"/>
    </source>
</evidence>
<dbReference type="PROSITE" id="PS00022">
    <property type="entry name" value="EGF_1"/>
    <property type="match status" value="1"/>
</dbReference>
<feature type="transmembrane region" description="Helical" evidence="8">
    <location>
        <begin position="873"/>
        <end position="896"/>
    </location>
</feature>
<dbReference type="Gene3D" id="4.10.400.10">
    <property type="entry name" value="Low-density Lipoprotein Receptor"/>
    <property type="match status" value="1"/>
</dbReference>
<feature type="transmembrane region" description="Helical" evidence="8">
    <location>
        <begin position="916"/>
        <end position="942"/>
    </location>
</feature>
<feature type="transmembrane region" description="Helical" evidence="8">
    <location>
        <begin position="971"/>
        <end position="990"/>
    </location>
</feature>
<dbReference type="Gene3D" id="1.20.1070.10">
    <property type="entry name" value="Rhodopsin 7-helix transmembrane proteins"/>
    <property type="match status" value="1"/>
</dbReference>
<gene>
    <name evidence="10" type="ORF">MBJ925_LOCUS38621</name>
</gene>
<feature type="domain" description="G-protein coupled receptors family 1 profile" evidence="9">
    <location>
        <begin position="765"/>
        <end position="1022"/>
    </location>
</feature>
<dbReference type="CDD" id="cd00112">
    <property type="entry name" value="LDLa"/>
    <property type="match status" value="1"/>
</dbReference>
<feature type="transmembrane region" description="Helical" evidence="8">
    <location>
        <begin position="751"/>
        <end position="774"/>
    </location>
</feature>
<comment type="subcellular location">
    <subcellularLocation>
        <location evidence="1">Membrane</location>
        <topology evidence="1">Single-pass membrane protein</topology>
    </subcellularLocation>
</comment>
<dbReference type="SUPFAM" id="SSF81321">
    <property type="entry name" value="Family A G protein-coupled receptor-like"/>
    <property type="match status" value="1"/>
</dbReference>
<feature type="transmembrane region" description="Helical" evidence="8">
    <location>
        <begin position="786"/>
        <end position="814"/>
    </location>
</feature>
<dbReference type="SUPFAM" id="SSF57424">
    <property type="entry name" value="LDL receptor-like module"/>
    <property type="match status" value="1"/>
</dbReference>
<evidence type="ECO:0000256" key="1">
    <source>
        <dbReference type="ARBA" id="ARBA00004167"/>
    </source>
</evidence>
<evidence type="ECO:0000313" key="11">
    <source>
        <dbReference type="Proteomes" id="UP000663824"/>
    </source>
</evidence>
<evidence type="ECO:0000259" key="9">
    <source>
        <dbReference type="PROSITE" id="PS50262"/>
    </source>
</evidence>